<name>A0A0A2LBC8_PENIT</name>
<keyword evidence="2 3" id="KW-0040">ANK repeat</keyword>
<dbReference type="PANTHER" id="PTHR24198:SF165">
    <property type="entry name" value="ANKYRIN REPEAT-CONTAINING PROTEIN-RELATED"/>
    <property type="match status" value="1"/>
</dbReference>
<dbReference type="PANTHER" id="PTHR24198">
    <property type="entry name" value="ANKYRIN REPEAT AND PROTEIN KINASE DOMAIN-CONTAINING PROTEIN"/>
    <property type="match status" value="1"/>
</dbReference>
<evidence type="ECO:0000259" key="5">
    <source>
        <dbReference type="PROSITE" id="PS50011"/>
    </source>
</evidence>
<dbReference type="Pfam" id="PF12796">
    <property type="entry name" value="Ank_2"/>
    <property type="match status" value="1"/>
</dbReference>
<evidence type="ECO:0000313" key="7">
    <source>
        <dbReference type="Proteomes" id="UP000030104"/>
    </source>
</evidence>
<feature type="repeat" description="ANK" evidence="3">
    <location>
        <begin position="632"/>
        <end position="664"/>
    </location>
</feature>
<proteinExistence type="predicted"/>
<keyword evidence="7" id="KW-1185">Reference proteome</keyword>
<dbReference type="InterPro" id="IPR036770">
    <property type="entry name" value="Ankyrin_rpt-contain_sf"/>
</dbReference>
<feature type="repeat" description="ANK" evidence="3">
    <location>
        <begin position="1142"/>
        <end position="1174"/>
    </location>
</feature>
<dbReference type="Gene3D" id="1.25.40.20">
    <property type="entry name" value="Ankyrin repeat-containing domain"/>
    <property type="match status" value="4"/>
</dbReference>
<dbReference type="Proteomes" id="UP000030104">
    <property type="component" value="Unassembled WGS sequence"/>
</dbReference>
<dbReference type="Gene3D" id="1.10.510.10">
    <property type="entry name" value="Transferase(Phosphotransferase) domain 1"/>
    <property type="match status" value="1"/>
</dbReference>
<dbReference type="SMART" id="SM00220">
    <property type="entry name" value="S_TKc"/>
    <property type="match status" value="1"/>
</dbReference>
<gene>
    <name evidence="6" type="ORF">PITC_087870</name>
</gene>
<dbReference type="Pfam" id="PF00069">
    <property type="entry name" value="Pkinase"/>
    <property type="match status" value="1"/>
</dbReference>
<evidence type="ECO:0000256" key="3">
    <source>
        <dbReference type="PROSITE-ProRule" id="PRU00023"/>
    </source>
</evidence>
<keyword evidence="1" id="KW-0677">Repeat</keyword>
<protein>
    <recommendedName>
        <fullName evidence="5">Protein kinase domain-containing protein</fullName>
    </recommendedName>
</protein>
<dbReference type="InterPro" id="IPR011009">
    <property type="entry name" value="Kinase-like_dom_sf"/>
</dbReference>
<dbReference type="GO" id="GO:0005524">
    <property type="term" value="F:ATP binding"/>
    <property type="evidence" value="ECO:0007669"/>
    <property type="project" value="InterPro"/>
</dbReference>
<dbReference type="GO" id="GO:0004672">
    <property type="term" value="F:protein kinase activity"/>
    <property type="evidence" value="ECO:0007669"/>
    <property type="project" value="InterPro"/>
</dbReference>
<feature type="region of interest" description="Disordered" evidence="4">
    <location>
        <begin position="877"/>
        <end position="901"/>
    </location>
</feature>
<evidence type="ECO:0000256" key="1">
    <source>
        <dbReference type="ARBA" id="ARBA00022737"/>
    </source>
</evidence>
<dbReference type="InterPro" id="IPR000719">
    <property type="entry name" value="Prot_kinase_dom"/>
</dbReference>
<dbReference type="AlphaFoldDB" id="A0A0A2LBC8"/>
<dbReference type="SUPFAM" id="SSF48403">
    <property type="entry name" value="Ankyrin repeat"/>
    <property type="match status" value="2"/>
</dbReference>
<reference evidence="6 7" key="1">
    <citation type="journal article" date="2015" name="Mol. Plant Microbe Interact.">
        <title>Genome, transcriptome, and functional analyses of Penicillium expansum provide new insights into secondary metabolism and pathogenicity.</title>
        <authorList>
            <person name="Ballester A.R."/>
            <person name="Marcet-Houben M."/>
            <person name="Levin E."/>
            <person name="Sela N."/>
            <person name="Selma-Lazaro C."/>
            <person name="Carmona L."/>
            <person name="Wisniewski M."/>
            <person name="Droby S."/>
            <person name="Gonzalez-Candelas L."/>
            <person name="Gabaldon T."/>
        </authorList>
    </citation>
    <scope>NUCLEOTIDE SEQUENCE [LARGE SCALE GENOMIC DNA]</scope>
    <source>
        <strain evidence="6 7">PHI-1</strain>
    </source>
</reference>
<dbReference type="PROSITE" id="PS50088">
    <property type="entry name" value="ANK_REPEAT"/>
    <property type="match status" value="2"/>
</dbReference>
<dbReference type="STRING" id="40296.A0A0A2LBC8"/>
<dbReference type="SUPFAM" id="SSF56112">
    <property type="entry name" value="Protein kinase-like (PK-like)"/>
    <property type="match status" value="1"/>
</dbReference>
<dbReference type="PROSITE" id="PS00108">
    <property type="entry name" value="PROTEIN_KINASE_ST"/>
    <property type="match status" value="1"/>
</dbReference>
<dbReference type="PROSITE" id="PS50297">
    <property type="entry name" value="ANK_REP_REGION"/>
    <property type="match status" value="2"/>
</dbReference>
<accession>A0A0A2LBC8</accession>
<dbReference type="EMBL" id="JQGA01000243">
    <property type="protein sequence ID" value="KGO76508.1"/>
    <property type="molecule type" value="Genomic_DNA"/>
</dbReference>
<sequence>MASNSLSGRAVTSALLSSENKPESTEQRIKNPKSDAVFVPHVYDFVSIHNPTDFNSSSSRVPSLYLEPLAVDQSIIVGLGASFTVFKRAIPAAPAIYQTVYMDDWSMTIPRYQKSPAKQVVYKVARVAFTETGAPTPATRHAMKAALMELYALKHEPLRQHPNIVDLLGLAWGSNYFDSSHRLPVLVVEYADHGSLADLQQRHDLTPSIRRRLALDIGIGLQMLHRCGIIHGDVKSENILIFSHPEKEYIAKLSDFGFSMVGEAADVEVYVGGTRPWKAPEARSPVPKQFLRATDVYSYGLLLWRLASDGRDPFRFWALTSTSLLGDLYFQELERIKEDDHPVKNTSLDKCWAERDSFYGRLPSALDRCLSTDPSKRNLREAIAALESDSQADEQTPNTADVLLYLSYDHHILSWEQMRQLEPAVQSFVFNSFYNKVENTISNNQINCPDCFVLASYYVNGYGTKVDYKAARRLIGLSLTEDYDHASSRSYAHRINKALDPHYTLTPAIYNNLCVMAIRGSRPALMDLKEVAPEQYAWSQPVLRDVMAGVGASFFYDDNMLGGFKHSQWTFTFDAPEILVRNLRTLNQISEYKVNKRGDRILHLAAYAGRIQAIEIMLDAFPSMHIDQQNDKGETPLLCACRAGQVGTVSRLVELGADASIAAANGETCVHWLLSFRDEDVITTGDALIKGGAKLRNFTCERVAYSEFQAGIDVDFQLPGSPLTWAIHHDRPCIVQFLLDKVEGGLSVWFSSRASEPHASPPPLKYAASNHHVECLELLIDALDQAEIKYNMEPILKGATHTADTFSMILRHGANYEKRLHQTLKLCLTKSKSIVFGSGIGGFDTSLLFYAVSEGHDKVVEFLLSKEVEQLVESFVPQPGEGPSRPGAHIPSDINRPAGDHRRTPVLEAIRWNRRPVVELLVKNSADPKAVAQNPFNAGEMNWTGLHIFATAGHNTDHVELVSYLVHDAGLHIDGHNSNANVDSPEFEDNPRGTPETPFLVAVQHNAFNLASTLLEFGANPNAACYNAGLLSLENPTAVLGHVIAASAQHSIPRIRYLLGKSSTHGEIKIEFIVEQSRQLSALHRAAWAHMGVMHRTPNASDSQCASLARGEYDMVVNRDIIQELLETWGDAESVNLRCGIHERTALHLAVEAGNISGVRMLLEKKADTSICDGLGLTAVELAGDVLGGLDEGDEEEQRIYAEIICMLLGK</sequence>
<organism evidence="6 7">
    <name type="scientific">Penicillium italicum</name>
    <name type="common">Blue mold</name>
    <dbReference type="NCBI Taxonomy" id="40296"/>
    <lineage>
        <taxon>Eukaryota</taxon>
        <taxon>Fungi</taxon>
        <taxon>Dikarya</taxon>
        <taxon>Ascomycota</taxon>
        <taxon>Pezizomycotina</taxon>
        <taxon>Eurotiomycetes</taxon>
        <taxon>Eurotiomycetidae</taxon>
        <taxon>Eurotiales</taxon>
        <taxon>Aspergillaceae</taxon>
        <taxon>Penicillium</taxon>
    </lineage>
</organism>
<dbReference type="OMA" id="YHHVECL"/>
<feature type="compositionally biased region" description="Basic and acidic residues" evidence="4">
    <location>
        <begin position="20"/>
        <end position="31"/>
    </location>
</feature>
<evidence type="ECO:0000256" key="2">
    <source>
        <dbReference type="ARBA" id="ARBA00023043"/>
    </source>
</evidence>
<dbReference type="OrthoDB" id="626167at2759"/>
<dbReference type="InterPro" id="IPR008271">
    <property type="entry name" value="Ser/Thr_kinase_AS"/>
</dbReference>
<feature type="region of interest" description="Disordered" evidence="4">
    <location>
        <begin position="1"/>
        <end position="31"/>
    </location>
</feature>
<dbReference type="PhylomeDB" id="A0A0A2LBC8"/>
<evidence type="ECO:0000256" key="4">
    <source>
        <dbReference type="SAM" id="MobiDB-lite"/>
    </source>
</evidence>
<comment type="caution">
    <text evidence="6">The sequence shown here is derived from an EMBL/GenBank/DDBJ whole genome shotgun (WGS) entry which is preliminary data.</text>
</comment>
<dbReference type="InterPro" id="IPR002110">
    <property type="entry name" value="Ankyrin_rpt"/>
</dbReference>
<feature type="domain" description="Protein kinase" evidence="5">
    <location>
        <begin position="71"/>
        <end position="413"/>
    </location>
</feature>
<dbReference type="Pfam" id="PF13857">
    <property type="entry name" value="Ank_5"/>
    <property type="match status" value="1"/>
</dbReference>
<dbReference type="PROSITE" id="PS50011">
    <property type="entry name" value="PROTEIN_KINASE_DOM"/>
    <property type="match status" value="1"/>
</dbReference>
<dbReference type="HOGENOM" id="CLU_003888_0_0_1"/>
<evidence type="ECO:0000313" key="6">
    <source>
        <dbReference type="EMBL" id="KGO76508.1"/>
    </source>
</evidence>
<dbReference type="SMART" id="SM00248">
    <property type="entry name" value="ANK"/>
    <property type="match status" value="9"/>
</dbReference>